<sequence length="228" mass="24477">MLKFPTLLTITILLKLISSQIGGTTQNVSIEGRYIGGEACSPIKQDSRDPSRVYRKHANSVVYMNFRYYNGTAPGTLSTLTASFYPTVDSYSLLNIPNSARTLIGGLGDVSFKSNSIYIDFLTNSGVMRSSIATFAEKSGRIYYVPARTVVITLDNGSPVSIEWAPSNCIADTCKCMDPGTKYAICGELGVGEEGTLCDGTNCNIQVYLAWAGTDANGRVLASASKKS</sequence>
<reference evidence="2" key="1">
    <citation type="submission" date="2020-05" db="EMBL/GenBank/DDBJ databases">
        <title>Phylogenomic resolution of chytrid fungi.</title>
        <authorList>
            <person name="Stajich J.E."/>
            <person name="Amses K."/>
            <person name="Simmons R."/>
            <person name="Seto K."/>
            <person name="Myers J."/>
            <person name="Bonds A."/>
            <person name="Quandt C.A."/>
            <person name="Barry K."/>
            <person name="Liu P."/>
            <person name="Grigoriev I."/>
            <person name="Longcore J.E."/>
            <person name="James T.Y."/>
        </authorList>
    </citation>
    <scope>NUCLEOTIDE SEQUENCE</scope>
    <source>
        <strain evidence="2">JEL0476</strain>
    </source>
</reference>
<evidence type="ECO:0000313" key="3">
    <source>
        <dbReference type="Proteomes" id="UP001211065"/>
    </source>
</evidence>
<dbReference type="Proteomes" id="UP001211065">
    <property type="component" value="Unassembled WGS sequence"/>
</dbReference>
<gene>
    <name evidence="2" type="ORF">HK099_002109</name>
</gene>
<dbReference type="EMBL" id="JADGJW010000168">
    <property type="protein sequence ID" value="KAJ3222597.1"/>
    <property type="molecule type" value="Genomic_DNA"/>
</dbReference>
<name>A0AAD5U7A1_9FUNG</name>
<keyword evidence="1" id="KW-0732">Signal</keyword>
<keyword evidence="3" id="KW-1185">Reference proteome</keyword>
<proteinExistence type="predicted"/>
<evidence type="ECO:0000256" key="1">
    <source>
        <dbReference type="SAM" id="SignalP"/>
    </source>
</evidence>
<feature type="chain" id="PRO_5042091796" evidence="1">
    <location>
        <begin position="20"/>
        <end position="228"/>
    </location>
</feature>
<comment type="caution">
    <text evidence="2">The sequence shown here is derived from an EMBL/GenBank/DDBJ whole genome shotgun (WGS) entry which is preliminary data.</text>
</comment>
<evidence type="ECO:0000313" key="2">
    <source>
        <dbReference type="EMBL" id="KAJ3222597.1"/>
    </source>
</evidence>
<dbReference type="AlphaFoldDB" id="A0AAD5U7A1"/>
<protein>
    <submittedName>
        <fullName evidence="2">Uncharacterized protein</fullName>
    </submittedName>
</protein>
<organism evidence="2 3">
    <name type="scientific">Clydaea vesicula</name>
    <dbReference type="NCBI Taxonomy" id="447962"/>
    <lineage>
        <taxon>Eukaryota</taxon>
        <taxon>Fungi</taxon>
        <taxon>Fungi incertae sedis</taxon>
        <taxon>Chytridiomycota</taxon>
        <taxon>Chytridiomycota incertae sedis</taxon>
        <taxon>Chytridiomycetes</taxon>
        <taxon>Lobulomycetales</taxon>
        <taxon>Lobulomycetaceae</taxon>
        <taxon>Clydaea</taxon>
    </lineage>
</organism>
<feature type="signal peptide" evidence="1">
    <location>
        <begin position="1"/>
        <end position="19"/>
    </location>
</feature>
<accession>A0AAD5U7A1</accession>